<evidence type="ECO:0000256" key="2">
    <source>
        <dbReference type="RuleBase" id="RU003875"/>
    </source>
</evidence>
<dbReference type="PANTHER" id="PTHR42932:SF1">
    <property type="entry name" value="GENERAL STRESS PROTEIN 20U"/>
    <property type="match status" value="1"/>
</dbReference>
<evidence type="ECO:0000256" key="1">
    <source>
        <dbReference type="ARBA" id="ARBA00009497"/>
    </source>
</evidence>
<dbReference type="SUPFAM" id="SSF47240">
    <property type="entry name" value="Ferritin-like"/>
    <property type="match status" value="1"/>
</dbReference>
<dbReference type="Gene3D" id="1.20.1260.10">
    <property type="match status" value="1"/>
</dbReference>
<protein>
    <submittedName>
        <fullName evidence="4">DNA starvation/stationary phase protection protein</fullName>
    </submittedName>
</protein>
<gene>
    <name evidence="4" type="ORF">OB236_33890</name>
</gene>
<feature type="domain" description="Ferritin/DPS" evidence="3">
    <location>
        <begin position="14"/>
        <end position="153"/>
    </location>
</feature>
<dbReference type="PRINTS" id="PR01346">
    <property type="entry name" value="HELNAPAPROT"/>
</dbReference>
<dbReference type="InterPro" id="IPR023188">
    <property type="entry name" value="DPS_DNA-bd_CS"/>
</dbReference>
<dbReference type="RefSeq" id="WP_076235793.1">
    <property type="nucleotide sequence ID" value="NZ_JAOQIO010000113.1"/>
</dbReference>
<evidence type="ECO:0000259" key="3">
    <source>
        <dbReference type="Pfam" id="PF00210"/>
    </source>
</evidence>
<dbReference type="InterPro" id="IPR012347">
    <property type="entry name" value="Ferritin-like"/>
</dbReference>
<accession>A0ABT2UR37</accession>
<dbReference type="CDD" id="cd01043">
    <property type="entry name" value="DPS"/>
    <property type="match status" value="1"/>
</dbReference>
<evidence type="ECO:0000313" key="5">
    <source>
        <dbReference type="Proteomes" id="UP001652445"/>
    </source>
</evidence>
<evidence type="ECO:0000313" key="4">
    <source>
        <dbReference type="EMBL" id="MCU6797133.1"/>
    </source>
</evidence>
<dbReference type="PIRSF" id="PIRSF005900">
    <property type="entry name" value="Dps"/>
    <property type="match status" value="1"/>
</dbReference>
<organism evidence="4 5">
    <name type="scientific">Paenibacillus baimaensis</name>
    <dbReference type="NCBI Taxonomy" id="2982185"/>
    <lineage>
        <taxon>Bacteria</taxon>
        <taxon>Bacillati</taxon>
        <taxon>Bacillota</taxon>
        <taxon>Bacilli</taxon>
        <taxon>Bacillales</taxon>
        <taxon>Paenibacillaceae</taxon>
        <taxon>Paenibacillus</taxon>
    </lineage>
</organism>
<dbReference type="InterPro" id="IPR008331">
    <property type="entry name" value="Ferritin_DPS_dom"/>
</dbReference>
<comment type="caution">
    <text evidence="4">The sequence shown here is derived from an EMBL/GenBank/DDBJ whole genome shotgun (WGS) entry which is preliminary data.</text>
</comment>
<dbReference type="InterPro" id="IPR009078">
    <property type="entry name" value="Ferritin-like_SF"/>
</dbReference>
<comment type="similarity">
    <text evidence="1 2">Belongs to the Dps family.</text>
</comment>
<name>A0ABT2UR37_9BACL</name>
<keyword evidence="5" id="KW-1185">Reference proteome</keyword>
<dbReference type="PANTHER" id="PTHR42932">
    <property type="entry name" value="GENERAL STRESS PROTEIN 20U"/>
    <property type="match status" value="1"/>
</dbReference>
<dbReference type="Proteomes" id="UP001652445">
    <property type="component" value="Unassembled WGS sequence"/>
</dbReference>
<sequence length="154" mass="17263">MANAVKAPASQLEKVLNHQVANFGVLYIKLHNFHWYVKGPNFFTLHIKLEELYNETTLHFDAIAERLLTLHGQPLATMAGFLKESDIKEAQGTEKAEDMVRAVVADFNLINDQLKEGMEIAEKAGDETTGDLLLSIHASLEKHTWMLEAFLGNS</sequence>
<proteinExistence type="inferred from homology"/>
<dbReference type="Pfam" id="PF00210">
    <property type="entry name" value="Ferritin"/>
    <property type="match status" value="1"/>
</dbReference>
<reference evidence="4 5" key="1">
    <citation type="submission" date="2022-09" db="EMBL/GenBank/DDBJ databases">
        <authorList>
            <person name="Han X.L."/>
            <person name="Wang Q."/>
            <person name="Lu T."/>
        </authorList>
    </citation>
    <scope>NUCLEOTIDE SEQUENCE [LARGE SCALE GENOMIC DNA]</scope>
    <source>
        <strain evidence="4 5">WQ 127069</strain>
    </source>
</reference>
<dbReference type="EMBL" id="JAOQIO010000113">
    <property type="protein sequence ID" value="MCU6797133.1"/>
    <property type="molecule type" value="Genomic_DNA"/>
</dbReference>
<dbReference type="InterPro" id="IPR002177">
    <property type="entry name" value="DPS_DNA-bd"/>
</dbReference>
<dbReference type="PROSITE" id="PS00818">
    <property type="entry name" value="DPS_1"/>
    <property type="match status" value="1"/>
</dbReference>